<comment type="caution">
    <text evidence="1">The sequence shown here is derived from an EMBL/GenBank/DDBJ whole genome shotgun (WGS) entry which is preliminary data.</text>
</comment>
<name>A0ACC2ZQU4_9EURO</name>
<reference evidence="1" key="1">
    <citation type="submission" date="2022-10" db="EMBL/GenBank/DDBJ databases">
        <title>Culturing micro-colonial fungi from biological soil crusts in the Mojave desert and describing Neophaeococcomyces mojavensis, and introducing the new genera and species Taxawa tesnikishii.</title>
        <authorList>
            <person name="Kurbessoian T."/>
            <person name="Stajich J.E."/>
        </authorList>
    </citation>
    <scope>NUCLEOTIDE SEQUENCE</scope>
    <source>
        <strain evidence="1">JES_112</strain>
    </source>
</reference>
<evidence type="ECO:0000313" key="1">
    <source>
        <dbReference type="EMBL" id="KAJ9649897.1"/>
    </source>
</evidence>
<sequence>MADSHPNSLRPGGPSPSTTPRLEQSQQVQSPPLDTSMQGQGQPMMYGAYQEQPQGGPSQGQYGGGRFPSSMYPPNFNIETPGGTQGNNPFQDDNQRQRGSTMGQNYPIPAGDQQMGSPPAMPAAQPLFAQHSGPGAGAGPSGSRPVSRQTPHNPPMNPSILQPSFQPQPATRPGTAGGSSKSPFTTPVTSPPRGRPSQILLINPTSTTALTNVMLASLRPILPPQLEVVGYTAHYPAPTATETIVDMALSTELVLRDLAKYATNNGETVQNFDAMLIASFTNHPLVSALRESYDVPVIGIMEGSLYVSRMLGARFGILATTNRHKIQQDDAIHALGLGHFYVGSEAVHMSPLEILAASSSSQNGQMPEEASKRIAHAARTLVQKGADTIIVGSESMCSLEVIRAAKDAIREEDGRRTVNVVDCVEAGVMCLNGLVGMGVPTSKKGVYKGEREGRRARGQNWL</sequence>
<evidence type="ECO:0000313" key="2">
    <source>
        <dbReference type="Proteomes" id="UP001172386"/>
    </source>
</evidence>
<gene>
    <name evidence="1" type="ORF">H2198_010781</name>
</gene>
<proteinExistence type="predicted"/>
<accession>A0ACC2ZQU4</accession>
<dbReference type="EMBL" id="JAPDRQ010000419">
    <property type="protein sequence ID" value="KAJ9649897.1"/>
    <property type="molecule type" value="Genomic_DNA"/>
</dbReference>
<keyword evidence="2" id="KW-1185">Reference proteome</keyword>
<organism evidence="1 2">
    <name type="scientific">Neophaeococcomyces mojaviensis</name>
    <dbReference type="NCBI Taxonomy" id="3383035"/>
    <lineage>
        <taxon>Eukaryota</taxon>
        <taxon>Fungi</taxon>
        <taxon>Dikarya</taxon>
        <taxon>Ascomycota</taxon>
        <taxon>Pezizomycotina</taxon>
        <taxon>Eurotiomycetes</taxon>
        <taxon>Chaetothyriomycetidae</taxon>
        <taxon>Chaetothyriales</taxon>
        <taxon>Chaetothyriales incertae sedis</taxon>
        <taxon>Neophaeococcomyces</taxon>
    </lineage>
</organism>
<dbReference type="Proteomes" id="UP001172386">
    <property type="component" value="Unassembled WGS sequence"/>
</dbReference>
<protein>
    <submittedName>
        <fullName evidence="1">Uncharacterized protein</fullName>
    </submittedName>
</protein>